<comment type="caution">
    <text evidence="2">The sequence shown here is derived from an EMBL/GenBank/DDBJ whole genome shotgun (WGS) entry which is preliminary data.</text>
</comment>
<keyword evidence="1" id="KW-0732">Signal</keyword>
<dbReference type="PROSITE" id="PS51257">
    <property type="entry name" value="PROKAR_LIPOPROTEIN"/>
    <property type="match status" value="1"/>
</dbReference>
<reference evidence="2" key="1">
    <citation type="submission" date="2021-08" db="EMBL/GenBank/DDBJ databases">
        <title>Comparative analyses of Brucepasteria parasyntrophica and Teretinema zuelzerae.</title>
        <authorList>
            <person name="Song Y."/>
            <person name="Brune A."/>
        </authorList>
    </citation>
    <scope>NUCLEOTIDE SEQUENCE</scope>
    <source>
        <strain evidence="2">DSM 1903</strain>
    </source>
</reference>
<accession>A0AAE3ELT1</accession>
<proteinExistence type="predicted"/>
<feature type="signal peptide" evidence="1">
    <location>
        <begin position="1"/>
        <end position="19"/>
    </location>
</feature>
<keyword evidence="3" id="KW-1185">Reference proteome</keyword>
<evidence type="ECO:0000313" key="2">
    <source>
        <dbReference type="EMBL" id="MCD1655808.1"/>
    </source>
</evidence>
<sequence length="233" mass="24773">MIYKNIETAAFFCIALACAALSACAPQATLTLKPEGGARIDFQMTISPNAEKTLERFTGTGGDRGIFDVQAIQTSLALAGFKSASAEIAQNASLSLSIPAEKGQQYPGDAILVDHDKKTASLSLSRDNLSAVFAVFPPETLDFLELLMAPAFTGEELDREEYVDIIASAYGKTVAGDLENSALSFTIRAPAPMTVTGSSAGLQYKKLNSAIVCTIPLVDLLVLSEPITLDMRW</sequence>
<evidence type="ECO:0008006" key="4">
    <source>
        <dbReference type="Google" id="ProtNLM"/>
    </source>
</evidence>
<dbReference type="EMBL" id="JAINWA010000003">
    <property type="protein sequence ID" value="MCD1655808.1"/>
    <property type="molecule type" value="Genomic_DNA"/>
</dbReference>
<organism evidence="2 3">
    <name type="scientific">Teretinema zuelzerae</name>
    <dbReference type="NCBI Taxonomy" id="156"/>
    <lineage>
        <taxon>Bacteria</taxon>
        <taxon>Pseudomonadati</taxon>
        <taxon>Spirochaetota</taxon>
        <taxon>Spirochaetia</taxon>
        <taxon>Spirochaetales</taxon>
        <taxon>Treponemataceae</taxon>
        <taxon>Teretinema</taxon>
    </lineage>
</organism>
<dbReference type="AlphaFoldDB" id="A0AAE3ELT1"/>
<protein>
    <recommendedName>
        <fullName evidence="4">Lipoprotein</fullName>
    </recommendedName>
</protein>
<feature type="chain" id="PRO_5042151459" description="Lipoprotein" evidence="1">
    <location>
        <begin position="20"/>
        <end position="233"/>
    </location>
</feature>
<dbReference type="Proteomes" id="UP001198163">
    <property type="component" value="Unassembled WGS sequence"/>
</dbReference>
<gene>
    <name evidence="2" type="ORF">K7J14_14010</name>
</gene>
<evidence type="ECO:0000313" key="3">
    <source>
        <dbReference type="Proteomes" id="UP001198163"/>
    </source>
</evidence>
<dbReference type="RefSeq" id="WP_230757666.1">
    <property type="nucleotide sequence ID" value="NZ_JAINWA010000003.1"/>
</dbReference>
<evidence type="ECO:0000256" key="1">
    <source>
        <dbReference type="SAM" id="SignalP"/>
    </source>
</evidence>
<name>A0AAE3ELT1_9SPIR</name>